<dbReference type="FunFam" id="1.10.3470.10:FF:000003">
    <property type="entry name" value="Iron ABC transporter permease SitD"/>
    <property type="match status" value="1"/>
</dbReference>
<protein>
    <submittedName>
        <fullName evidence="11">Mn-Zn_transporter_SitC</fullName>
    </submittedName>
</protein>
<evidence type="ECO:0000256" key="4">
    <source>
        <dbReference type="ARBA" id="ARBA00022475"/>
    </source>
</evidence>
<dbReference type="PANTHER" id="PTHR30477">
    <property type="entry name" value="ABC-TRANSPORTER METAL-BINDING PROTEIN"/>
    <property type="match status" value="1"/>
</dbReference>
<dbReference type="Gene3D" id="1.10.3470.10">
    <property type="entry name" value="ABC transporter involved in vitamin B12 uptake, BtuC"/>
    <property type="match status" value="1"/>
</dbReference>
<evidence type="ECO:0000256" key="9">
    <source>
        <dbReference type="SAM" id="MobiDB-lite"/>
    </source>
</evidence>
<evidence type="ECO:0000256" key="7">
    <source>
        <dbReference type="ARBA" id="ARBA00023136"/>
    </source>
</evidence>
<evidence type="ECO:0000256" key="10">
    <source>
        <dbReference type="SAM" id="Phobius"/>
    </source>
</evidence>
<dbReference type="GO" id="GO:0010043">
    <property type="term" value="P:response to zinc ion"/>
    <property type="evidence" value="ECO:0007669"/>
    <property type="project" value="TreeGrafter"/>
</dbReference>
<reference evidence="11" key="1">
    <citation type="submission" date="2020-02" db="EMBL/GenBank/DDBJ databases">
        <authorList>
            <person name="Meier V. D."/>
        </authorList>
    </citation>
    <scope>NUCLEOTIDE SEQUENCE</scope>
    <source>
        <strain evidence="11">AVDCRST_MAG49</strain>
    </source>
</reference>
<feature type="transmembrane region" description="Helical" evidence="10">
    <location>
        <begin position="263"/>
        <end position="285"/>
    </location>
</feature>
<comment type="similarity">
    <text evidence="2 8">Belongs to the ABC-3 integral membrane protein family.</text>
</comment>
<dbReference type="CDD" id="cd06550">
    <property type="entry name" value="TM_ABC_iron-siderophores_like"/>
    <property type="match status" value="1"/>
</dbReference>
<evidence type="ECO:0000256" key="6">
    <source>
        <dbReference type="ARBA" id="ARBA00022989"/>
    </source>
</evidence>
<accession>A0A6J4UBP6</accession>
<organism evidence="11">
    <name type="scientific">uncultured Thermomicrobiales bacterium</name>
    <dbReference type="NCBI Taxonomy" id="1645740"/>
    <lineage>
        <taxon>Bacteria</taxon>
        <taxon>Pseudomonadati</taxon>
        <taxon>Thermomicrobiota</taxon>
        <taxon>Thermomicrobia</taxon>
        <taxon>Thermomicrobiales</taxon>
        <taxon>environmental samples</taxon>
    </lineage>
</organism>
<feature type="transmembrane region" description="Helical" evidence="10">
    <location>
        <begin position="100"/>
        <end position="120"/>
    </location>
</feature>
<evidence type="ECO:0000256" key="2">
    <source>
        <dbReference type="ARBA" id="ARBA00008034"/>
    </source>
</evidence>
<feature type="transmembrane region" description="Helical" evidence="10">
    <location>
        <begin position="69"/>
        <end position="88"/>
    </location>
</feature>
<dbReference type="GO" id="GO:0071281">
    <property type="term" value="P:cellular response to iron ion"/>
    <property type="evidence" value="ECO:0007669"/>
    <property type="project" value="UniProtKB-ARBA"/>
</dbReference>
<feature type="transmembrane region" description="Helical" evidence="10">
    <location>
        <begin position="177"/>
        <end position="201"/>
    </location>
</feature>
<evidence type="ECO:0000256" key="8">
    <source>
        <dbReference type="RuleBase" id="RU003943"/>
    </source>
</evidence>
<feature type="transmembrane region" description="Helical" evidence="10">
    <location>
        <begin position="20"/>
        <end position="37"/>
    </location>
</feature>
<sequence length="453" mass="46207">MLSAPALLGVEFDYTLRNVVMGSAALGAVGGAIGSFATLRRQSLLGDAVAHAALPGIGLAFLLTGTKATGGLLLGALLTGWLGTLAVLAITRGSRVKEDAALGIVLSVFFGVGALLLAYIRQSGEAAQSGLDRFLFGQAAGLVAEDVRLIAVVGGGALLAVALLFKEFKLLAFDPDFAATLGFPVTPLTVALTSLIVVAVIVGLQTVGVVLMVTVLVAPSIAARQWTNRLGPLVILAGFLGALAGATGSLLSSTVDRLPTGPTVVLIATAIVGVSVVVAPGRGLLWESVARRRRDRRTRIGSVLADLATLSPAPVSGGALPVTIATLASHRGVTPRELRRPLSELKRRGAVRLEGDGAVALTSAGEAQAAAAAHRERLWRSALARQMDLPGDRVHLSTDDIERVLAPEVLVALEGDQTTGRTLGTGDESRATGLNPDGIGMTVSGLPAGGADR</sequence>
<proteinExistence type="inferred from homology"/>
<dbReference type="SUPFAM" id="SSF46785">
    <property type="entry name" value="Winged helix' DNA-binding domain"/>
    <property type="match status" value="1"/>
</dbReference>
<gene>
    <name evidence="11" type="ORF">AVDCRST_MAG49-1083</name>
</gene>
<keyword evidence="3 8" id="KW-0813">Transport</keyword>
<feature type="region of interest" description="Disordered" evidence="9">
    <location>
        <begin position="417"/>
        <end position="453"/>
    </location>
</feature>
<keyword evidence="5 8" id="KW-0812">Transmembrane</keyword>
<dbReference type="InterPro" id="IPR036388">
    <property type="entry name" value="WH-like_DNA-bd_sf"/>
</dbReference>
<evidence type="ECO:0000313" key="11">
    <source>
        <dbReference type="EMBL" id="CAA9543342.1"/>
    </source>
</evidence>
<dbReference type="Gene3D" id="1.10.10.10">
    <property type="entry name" value="Winged helix-like DNA-binding domain superfamily/Winged helix DNA-binding domain"/>
    <property type="match status" value="1"/>
</dbReference>
<dbReference type="AlphaFoldDB" id="A0A6J4UBP6"/>
<comment type="subcellular location">
    <subcellularLocation>
        <location evidence="1 8">Cell membrane</location>
        <topology evidence="1 8">Multi-pass membrane protein</topology>
    </subcellularLocation>
</comment>
<dbReference type="GO" id="GO:0055085">
    <property type="term" value="P:transmembrane transport"/>
    <property type="evidence" value="ECO:0007669"/>
    <property type="project" value="InterPro"/>
</dbReference>
<evidence type="ECO:0000256" key="1">
    <source>
        <dbReference type="ARBA" id="ARBA00004651"/>
    </source>
</evidence>
<name>A0A6J4UBP6_9BACT</name>
<dbReference type="InterPro" id="IPR036390">
    <property type="entry name" value="WH_DNA-bd_sf"/>
</dbReference>
<feature type="transmembrane region" description="Helical" evidence="10">
    <location>
        <begin position="44"/>
        <end position="63"/>
    </location>
</feature>
<dbReference type="Pfam" id="PF00950">
    <property type="entry name" value="ABC-3"/>
    <property type="match status" value="1"/>
</dbReference>
<keyword evidence="6 10" id="KW-1133">Transmembrane helix</keyword>
<dbReference type="PANTHER" id="PTHR30477:SF3">
    <property type="entry name" value="METAL TRANSPORT SYSTEM MEMBRANE PROTEIN CT_069-RELATED"/>
    <property type="match status" value="1"/>
</dbReference>
<evidence type="ECO:0000256" key="5">
    <source>
        <dbReference type="ARBA" id="ARBA00022692"/>
    </source>
</evidence>
<feature type="transmembrane region" description="Helical" evidence="10">
    <location>
        <begin position="207"/>
        <end position="223"/>
    </location>
</feature>
<feature type="transmembrane region" description="Helical" evidence="10">
    <location>
        <begin position="147"/>
        <end position="165"/>
    </location>
</feature>
<keyword evidence="7 10" id="KW-0472">Membrane</keyword>
<dbReference type="InterPro" id="IPR037294">
    <property type="entry name" value="ABC_BtuC-like"/>
</dbReference>
<dbReference type="GO" id="GO:0043190">
    <property type="term" value="C:ATP-binding cassette (ABC) transporter complex"/>
    <property type="evidence" value="ECO:0007669"/>
    <property type="project" value="InterPro"/>
</dbReference>
<keyword evidence="4" id="KW-1003">Cell membrane</keyword>
<dbReference type="SUPFAM" id="SSF81345">
    <property type="entry name" value="ABC transporter involved in vitamin B12 uptake, BtuC"/>
    <property type="match status" value="1"/>
</dbReference>
<dbReference type="EMBL" id="CADCWG010000065">
    <property type="protein sequence ID" value="CAA9543342.1"/>
    <property type="molecule type" value="Genomic_DNA"/>
</dbReference>
<feature type="transmembrane region" description="Helical" evidence="10">
    <location>
        <begin position="230"/>
        <end position="251"/>
    </location>
</feature>
<dbReference type="InterPro" id="IPR001626">
    <property type="entry name" value="ABC_TroCD"/>
</dbReference>
<evidence type="ECO:0000256" key="3">
    <source>
        <dbReference type="ARBA" id="ARBA00022448"/>
    </source>
</evidence>